<proteinExistence type="predicted"/>
<evidence type="ECO:0000313" key="2">
    <source>
        <dbReference type="Proteomes" id="UP000830401"/>
    </source>
</evidence>
<keyword evidence="1" id="KW-0614">Plasmid</keyword>
<name>A0ABY4GDG8_9BACT</name>
<evidence type="ECO:0008006" key="3">
    <source>
        <dbReference type="Google" id="ProtNLM"/>
    </source>
</evidence>
<dbReference type="EMBL" id="CP095063">
    <property type="protein sequence ID" value="UOQ68937.1"/>
    <property type="molecule type" value="Genomic_DNA"/>
</dbReference>
<dbReference type="InterPro" id="IPR029058">
    <property type="entry name" value="AB_hydrolase_fold"/>
</dbReference>
<protein>
    <recommendedName>
        <fullName evidence="3">Alpha/beta hydrolase</fullName>
    </recommendedName>
</protein>
<reference evidence="1" key="1">
    <citation type="submission" date="2022-04" db="EMBL/GenBank/DDBJ databases">
        <title>Hymenobacter sp. isolated from the air.</title>
        <authorList>
            <person name="Won M."/>
            <person name="Lee C.-M."/>
            <person name="Woen H.-Y."/>
            <person name="Kwon S.-W."/>
        </authorList>
    </citation>
    <scope>NUCLEOTIDE SEQUENCE</scope>
    <source>
        <strain evidence="1">5420S-77</strain>
        <plasmid evidence="1">unnamed2</plasmid>
    </source>
</reference>
<evidence type="ECO:0000313" key="1">
    <source>
        <dbReference type="EMBL" id="UOQ68937.1"/>
    </source>
</evidence>
<gene>
    <name evidence="1" type="ORF">MUN86_24850</name>
</gene>
<sequence>MFELAGQDNQSLLGPALSMSPDGSLAVVNRNQLVNIFCQDGTAAVQQQVLDNYRDEPAGPPAEKVTLSVANYGRVPKYYVRTLQDRALSPVLQDLMLRATPVQKEYRLNSGHTPHLTNSEELSGIIAEIAQ</sequence>
<dbReference type="Proteomes" id="UP000830401">
    <property type="component" value="Plasmid unnamed2"/>
</dbReference>
<keyword evidence="2" id="KW-1185">Reference proteome</keyword>
<organism evidence="1 2">
    <name type="scientific">Hymenobacter volaticus</name>
    <dbReference type="NCBI Taxonomy" id="2932254"/>
    <lineage>
        <taxon>Bacteria</taxon>
        <taxon>Pseudomonadati</taxon>
        <taxon>Bacteroidota</taxon>
        <taxon>Cytophagia</taxon>
        <taxon>Cytophagales</taxon>
        <taxon>Hymenobacteraceae</taxon>
        <taxon>Hymenobacter</taxon>
    </lineage>
</organism>
<dbReference type="Gene3D" id="3.40.50.1820">
    <property type="entry name" value="alpha/beta hydrolase"/>
    <property type="match status" value="1"/>
</dbReference>
<accession>A0ABY4GDG8</accession>
<dbReference type="RefSeq" id="WP_245126622.1">
    <property type="nucleotide sequence ID" value="NZ_CP095063.1"/>
</dbReference>
<geneLocation type="plasmid" evidence="1 2">
    <name>unnamed2</name>
</geneLocation>